<evidence type="ECO:0000313" key="3">
    <source>
        <dbReference type="Proteomes" id="UP001154420"/>
    </source>
</evidence>
<dbReference type="OrthoDB" id="9800181at2"/>
<dbReference type="InterPro" id="IPR018966">
    <property type="entry name" value="VTC_domain"/>
</dbReference>
<organism evidence="2 3">
    <name type="scientific">Parablautia muri</name>
    <dbReference type="NCBI Taxonomy" id="2320879"/>
    <lineage>
        <taxon>Bacteria</taxon>
        <taxon>Bacillati</taxon>
        <taxon>Bacillota</taxon>
        <taxon>Clostridia</taxon>
        <taxon>Lachnospirales</taxon>
        <taxon>Lachnospiraceae</taxon>
        <taxon>Parablautia</taxon>
    </lineage>
</organism>
<evidence type="ECO:0000259" key="1">
    <source>
        <dbReference type="Pfam" id="PF09359"/>
    </source>
</evidence>
<dbReference type="RefSeq" id="WP_160558373.1">
    <property type="nucleotide sequence ID" value="NZ_QZDT01000001.1"/>
</dbReference>
<proteinExistence type="predicted"/>
<sequence length="254" mass="29881">MFMTKNQKGMMEWGGKESTELKYRNEWKYCEKEADLLAVKERLSGILDYDFHAGEDGKYTIQSLYFDDYKNTCARDNVSGEGKRFKYRIRYYGDQAERLWLEKKEKKNSGCHKRKCVLSMQEYQSIIDGKVMDVFWGTQKLLLKEFCLDIVTRGFAPKVIISYQREAFVESIANIRITLDYNISASNEIGRFLSGNYFRIPVMEKEKHILEVKFDRVLPSYIKGVLQSNILLQQSFSKYYLGRLALQEKKVSMV</sequence>
<protein>
    <submittedName>
        <fullName evidence="2">Polyphosphate polymerase domain-containing protein</fullName>
    </submittedName>
</protein>
<reference evidence="2" key="1">
    <citation type="submission" date="2018-09" db="EMBL/GenBank/DDBJ databases">
        <title>Murine metabolic-syndrome-specific gut microbial biobank.</title>
        <authorList>
            <person name="Liu C."/>
        </authorList>
    </citation>
    <scope>NUCLEOTIDE SEQUENCE</scope>
    <source>
        <strain evidence="2">D42-62</strain>
    </source>
</reference>
<dbReference type="AlphaFoldDB" id="A0A9X5BCS2"/>
<comment type="caution">
    <text evidence="2">The sequence shown here is derived from an EMBL/GenBank/DDBJ whole genome shotgun (WGS) entry which is preliminary data.</text>
</comment>
<dbReference type="EMBL" id="QZDT01000001">
    <property type="protein sequence ID" value="NBJ91297.1"/>
    <property type="molecule type" value="Genomic_DNA"/>
</dbReference>
<gene>
    <name evidence="2" type="ORF">D5281_01530</name>
</gene>
<dbReference type="GO" id="GO:0006799">
    <property type="term" value="P:polyphosphate biosynthetic process"/>
    <property type="evidence" value="ECO:0007669"/>
    <property type="project" value="UniProtKB-ARBA"/>
</dbReference>
<evidence type="ECO:0000313" key="2">
    <source>
        <dbReference type="EMBL" id="NBJ91297.1"/>
    </source>
</evidence>
<dbReference type="Pfam" id="PF09359">
    <property type="entry name" value="VTC"/>
    <property type="match status" value="1"/>
</dbReference>
<keyword evidence="3" id="KW-1185">Reference proteome</keyword>
<dbReference type="Proteomes" id="UP001154420">
    <property type="component" value="Unassembled WGS sequence"/>
</dbReference>
<dbReference type="Gene3D" id="3.20.100.30">
    <property type="entry name" value="VTC, catalytic tunnel domain"/>
    <property type="match status" value="1"/>
</dbReference>
<accession>A0A9X5BCS2</accession>
<dbReference type="CDD" id="cd07750">
    <property type="entry name" value="PolyPPase_VTC_like"/>
    <property type="match status" value="1"/>
</dbReference>
<dbReference type="InterPro" id="IPR042267">
    <property type="entry name" value="VTC_sf"/>
</dbReference>
<feature type="domain" description="VTC" evidence="1">
    <location>
        <begin position="24"/>
        <end position="245"/>
    </location>
</feature>
<name>A0A9X5BCS2_9FIRM</name>